<dbReference type="HOGENOM" id="CLU_645464_0_0_9"/>
<reference evidence="3" key="1">
    <citation type="journal article" date="2010" name="Environ. Microbiol.">
        <title>The genome of Syntrophomonas wolfei: new insights into syntrophic metabolism and biohydrogen production.</title>
        <authorList>
            <person name="Sieber J.R."/>
            <person name="Sims D.R."/>
            <person name="Han C."/>
            <person name="Kim E."/>
            <person name="Lykidis A."/>
            <person name="Lapidus A.L."/>
            <person name="McDonnald E."/>
            <person name="Rohlin L."/>
            <person name="Culley D.E."/>
            <person name="Gunsalus R."/>
            <person name="McInerney M.J."/>
        </authorList>
    </citation>
    <scope>NUCLEOTIDE SEQUENCE [LARGE SCALE GENOMIC DNA]</scope>
    <source>
        <strain evidence="3">DSM 2245B / Goettingen</strain>
    </source>
</reference>
<dbReference type="Gene3D" id="3.90.420.10">
    <property type="entry name" value="Oxidoreductase, molybdopterin-binding domain"/>
    <property type="match status" value="1"/>
</dbReference>
<dbReference type="EMBL" id="CP000448">
    <property type="protein sequence ID" value="ABI69265.1"/>
    <property type="molecule type" value="Genomic_DNA"/>
</dbReference>
<dbReference type="KEGG" id="swo:Swol_1968"/>
<gene>
    <name evidence="2" type="ordered locus">Swol_1968</name>
</gene>
<organism evidence="2 3">
    <name type="scientific">Syntrophomonas wolfei subsp. wolfei (strain DSM 2245B / Goettingen)</name>
    <dbReference type="NCBI Taxonomy" id="335541"/>
    <lineage>
        <taxon>Bacteria</taxon>
        <taxon>Bacillati</taxon>
        <taxon>Bacillota</taxon>
        <taxon>Clostridia</taxon>
        <taxon>Eubacteriales</taxon>
        <taxon>Syntrophomonadaceae</taxon>
        <taxon>Syntrophomonas</taxon>
    </lineage>
</organism>
<accession>Q0AVI9</accession>
<feature type="domain" description="GH29D-like beta-sandwich" evidence="1">
    <location>
        <begin position="219"/>
        <end position="302"/>
    </location>
</feature>
<dbReference type="Proteomes" id="UP000001968">
    <property type="component" value="Chromosome"/>
</dbReference>
<dbReference type="STRING" id="335541.Swol_1968"/>
<evidence type="ECO:0000313" key="3">
    <source>
        <dbReference type="Proteomes" id="UP000001968"/>
    </source>
</evidence>
<dbReference type="InterPro" id="IPR059177">
    <property type="entry name" value="GH29D-like_dom"/>
</dbReference>
<name>Q0AVI9_SYNWW</name>
<dbReference type="InterPro" id="IPR036374">
    <property type="entry name" value="OxRdtase_Mopterin-bd_sf"/>
</dbReference>
<dbReference type="Pfam" id="PF13290">
    <property type="entry name" value="CHB_HEX_C_1"/>
    <property type="match status" value="1"/>
</dbReference>
<evidence type="ECO:0000313" key="2">
    <source>
        <dbReference type="EMBL" id="ABI69265.1"/>
    </source>
</evidence>
<proteinExistence type="predicted"/>
<protein>
    <recommendedName>
        <fullName evidence="1">GH29D-like beta-sandwich domain-containing protein</fullName>
    </recommendedName>
</protein>
<sequence length="425" mass="46723">MLPLMTTRERTWKTLSAIALSLALIILSSVLLMPEVVEAEEISVTVTGDGVSTPTTFTQVQLEAMSQLEAVYTTINTYPSKKLLVARGVKLAELLNLAGIKDEASLIIVIATDGFKMTFTREELLDDARYYYPGLQDNHAYAGYITGSPEGAVRVDTILALGSAEGDNFNNINSINAPILMMGQRWVSEQTNHAHVKKVMTIEVSTASPGKWENPVATPAAGSVIAGSKVELTTPDMDGDSIYYTIDGSDPTFKSPMYNWIKKRWWNNRSDQLATINQAIEINEDTVIKAVAIGFGKIDSDIINFNYQVSNPKPPQYILTPVAQNTYTIQTTVDGIPTMTVNSGISGLKNFTVNITPVTAHQGEETVVFIHWRKGRQININSTRADFDLLKTAQAGFNVMPGDLVKVYLLDELSNTHDSNPLLWQ</sequence>
<dbReference type="AlphaFoldDB" id="Q0AVI9"/>
<evidence type="ECO:0000259" key="1">
    <source>
        <dbReference type="Pfam" id="PF13290"/>
    </source>
</evidence>
<dbReference type="SUPFAM" id="SSF56524">
    <property type="entry name" value="Oxidoreductase molybdopterin-binding domain"/>
    <property type="match status" value="1"/>
</dbReference>
<dbReference type="eggNOG" id="COG2041">
    <property type="taxonomic scope" value="Bacteria"/>
</dbReference>
<keyword evidence="3" id="KW-1185">Reference proteome</keyword>